<dbReference type="Gene3D" id="3.20.20.30">
    <property type="entry name" value="Luciferase-like domain"/>
    <property type="match status" value="2"/>
</dbReference>
<evidence type="ECO:0000256" key="3">
    <source>
        <dbReference type="ARBA" id="ARBA00023002"/>
    </source>
</evidence>
<keyword evidence="1" id="KW-0285">Flavoprotein</keyword>
<dbReference type="PANTHER" id="PTHR30011">
    <property type="entry name" value="ALKANESULFONATE MONOOXYGENASE-RELATED"/>
    <property type="match status" value="1"/>
</dbReference>
<proteinExistence type="predicted"/>
<reference evidence="5 6" key="1">
    <citation type="submission" date="2019-12" db="EMBL/GenBank/DDBJ databases">
        <title>Whole genome sequencing of endophytic Actinobacterium Micromonospora sp. MPMI6T.</title>
        <authorList>
            <person name="Evv R."/>
            <person name="Podile A.R."/>
        </authorList>
    </citation>
    <scope>NUCLEOTIDE SEQUENCE [LARGE SCALE GENOMIC DNA]</scope>
    <source>
        <strain evidence="5 6">MPMI6</strain>
    </source>
</reference>
<dbReference type="EMBL" id="WVUH01000083">
    <property type="protein sequence ID" value="MBO4206771.1"/>
    <property type="molecule type" value="Genomic_DNA"/>
</dbReference>
<organism evidence="5 6">
    <name type="scientific">Micromonospora echinofusca</name>
    <dbReference type="NCBI Taxonomy" id="47858"/>
    <lineage>
        <taxon>Bacteria</taxon>
        <taxon>Bacillati</taxon>
        <taxon>Actinomycetota</taxon>
        <taxon>Actinomycetes</taxon>
        <taxon>Micromonosporales</taxon>
        <taxon>Micromonosporaceae</taxon>
        <taxon>Micromonospora</taxon>
    </lineage>
</organism>
<dbReference type="PANTHER" id="PTHR30011:SF16">
    <property type="entry name" value="C2H2 FINGER DOMAIN TRANSCRIPTION FACTOR (EUROFUNG)-RELATED"/>
    <property type="match status" value="1"/>
</dbReference>
<sequence length="114" mass="12578">MTDRELHLNVNALPAGAHPAAWRSPGGNPRAWIDVGHYQRVAREAERGLLDAEFLADGLLLRGNVATGPSFALDHVVPELQRRGLFRKEYTGTTLRDHLGLARPASSYRAGWAR</sequence>
<dbReference type="InterPro" id="IPR036661">
    <property type="entry name" value="Luciferase-like_sf"/>
</dbReference>
<evidence type="ECO:0000313" key="5">
    <source>
        <dbReference type="EMBL" id="MBO4206771.1"/>
    </source>
</evidence>
<keyword evidence="6" id="KW-1185">Reference proteome</keyword>
<protein>
    <recommendedName>
        <fullName evidence="7">Luciferase-like monooxygenase</fullName>
    </recommendedName>
</protein>
<gene>
    <name evidence="5" type="ORF">GSF22_12265</name>
</gene>
<comment type="caution">
    <text evidence="5">The sequence shown here is derived from an EMBL/GenBank/DDBJ whole genome shotgun (WGS) entry which is preliminary data.</text>
</comment>
<dbReference type="RefSeq" id="WP_208813678.1">
    <property type="nucleotide sequence ID" value="NZ_WVUH01000083.1"/>
</dbReference>
<evidence type="ECO:0000256" key="2">
    <source>
        <dbReference type="ARBA" id="ARBA00022643"/>
    </source>
</evidence>
<evidence type="ECO:0000256" key="4">
    <source>
        <dbReference type="ARBA" id="ARBA00023033"/>
    </source>
</evidence>
<evidence type="ECO:0008006" key="7">
    <source>
        <dbReference type="Google" id="ProtNLM"/>
    </source>
</evidence>
<dbReference type="InterPro" id="IPR051260">
    <property type="entry name" value="Diverse_substr_monoxygenases"/>
</dbReference>
<keyword evidence="3" id="KW-0560">Oxidoreductase</keyword>
<keyword evidence="2" id="KW-0288">FMN</keyword>
<dbReference type="SUPFAM" id="SSF51679">
    <property type="entry name" value="Bacterial luciferase-like"/>
    <property type="match status" value="2"/>
</dbReference>
<evidence type="ECO:0000313" key="6">
    <source>
        <dbReference type="Proteomes" id="UP000823521"/>
    </source>
</evidence>
<dbReference type="Proteomes" id="UP000823521">
    <property type="component" value="Unassembled WGS sequence"/>
</dbReference>
<accession>A0ABS3VQM1</accession>
<name>A0ABS3VQM1_MICEH</name>
<evidence type="ECO:0000256" key="1">
    <source>
        <dbReference type="ARBA" id="ARBA00022630"/>
    </source>
</evidence>
<keyword evidence="4" id="KW-0503">Monooxygenase</keyword>